<feature type="region of interest" description="Disordered" evidence="1">
    <location>
        <begin position="42"/>
        <end position="70"/>
    </location>
</feature>
<gene>
    <name evidence="2" type="ORF">M513_08554</name>
    <name evidence="3" type="ORF">M514_08554</name>
</gene>
<name>A0A085M059_9BILA</name>
<feature type="compositionally biased region" description="Polar residues" evidence="1">
    <location>
        <begin position="1"/>
        <end position="11"/>
    </location>
</feature>
<dbReference type="Proteomes" id="UP000030764">
    <property type="component" value="Unassembled WGS sequence"/>
</dbReference>
<evidence type="ECO:0000313" key="3">
    <source>
        <dbReference type="EMBL" id="KFD67699.1"/>
    </source>
</evidence>
<feature type="region of interest" description="Disordered" evidence="1">
    <location>
        <begin position="1"/>
        <end position="20"/>
    </location>
</feature>
<proteinExistence type="predicted"/>
<feature type="compositionally biased region" description="Polar residues" evidence="1">
    <location>
        <begin position="45"/>
        <end position="59"/>
    </location>
</feature>
<dbReference type="EMBL" id="KL367512">
    <property type="protein sequence ID" value="KFD67699.1"/>
    <property type="molecule type" value="Genomic_DNA"/>
</dbReference>
<organism evidence="2 4">
    <name type="scientific">Trichuris suis</name>
    <name type="common">pig whipworm</name>
    <dbReference type="NCBI Taxonomy" id="68888"/>
    <lineage>
        <taxon>Eukaryota</taxon>
        <taxon>Metazoa</taxon>
        <taxon>Ecdysozoa</taxon>
        <taxon>Nematoda</taxon>
        <taxon>Enoplea</taxon>
        <taxon>Dorylaimia</taxon>
        <taxon>Trichinellida</taxon>
        <taxon>Trichuridae</taxon>
        <taxon>Trichuris</taxon>
    </lineage>
</organism>
<evidence type="ECO:0000313" key="2">
    <source>
        <dbReference type="EMBL" id="KFD50605.1"/>
    </source>
</evidence>
<dbReference type="EMBL" id="KL363251">
    <property type="protein sequence ID" value="KFD50605.1"/>
    <property type="molecule type" value="Genomic_DNA"/>
</dbReference>
<keyword evidence="4" id="KW-1185">Reference proteome</keyword>
<evidence type="ECO:0000313" key="4">
    <source>
        <dbReference type="Proteomes" id="UP000030764"/>
    </source>
</evidence>
<dbReference type="AlphaFoldDB" id="A0A085M059"/>
<dbReference type="Proteomes" id="UP000030758">
    <property type="component" value="Unassembled WGS sequence"/>
</dbReference>
<evidence type="ECO:0000256" key="1">
    <source>
        <dbReference type="SAM" id="MobiDB-lite"/>
    </source>
</evidence>
<accession>A0A085M059</accession>
<reference evidence="2 4" key="1">
    <citation type="journal article" date="2014" name="Nat. Genet.">
        <title>Genome and transcriptome of the porcine whipworm Trichuris suis.</title>
        <authorList>
            <person name="Jex A.R."/>
            <person name="Nejsum P."/>
            <person name="Schwarz E.M."/>
            <person name="Hu L."/>
            <person name="Young N.D."/>
            <person name="Hall R.S."/>
            <person name="Korhonen P.K."/>
            <person name="Liao S."/>
            <person name="Thamsborg S."/>
            <person name="Xia J."/>
            <person name="Xu P."/>
            <person name="Wang S."/>
            <person name="Scheerlinck J.P."/>
            <person name="Hofmann A."/>
            <person name="Sternberg P.W."/>
            <person name="Wang J."/>
            <person name="Gasser R.B."/>
        </authorList>
    </citation>
    <scope>NUCLEOTIDE SEQUENCE [LARGE SCALE GENOMIC DNA]</scope>
    <source>
        <strain evidence="3">DCEP-RM93F</strain>
        <strain evidence="2">DCEP-RM93M</strain>
    </source>
</reference>
<sequence length="70" mass="7504">MAQSCQTQQRARTTDQHPPHCTNLCRVMGGFIESAVPFDKHPMATNGSTGSSATYSVTSKGRPATVAHTR</sequence>
<protein>
    <submittedName>
        <fullName evidence="2">Uncharacterized protein</fullName>
    </submittedName>
</protein>